<dbReference type="EMBL" id="MU003508">
    <property type="protein sequence ID" value="KAF2470387.1"/>
    <property type="molecule type" value="Genomic_DNA"/>
</dbReference>
<accession>A0ACB6QU55</accession>
<keyword evidence="2" id="KW-1185">Reference proteome</keyword>
<evidence type="ECO:0000313" key="1">
    <source>
        <dbReference type="EMBL" id="KAF2470387.1"/>
    </source>
</evidence>
<proteinExistence type="predicted"/>
<gene>
    <name evidence="1" type="ORF">BDR25DRAFT_314597</name>
</gene>
<reference evidence="1" key="1">
    <citation type="journal article" date="2020" name="Stud. Mycol.">
        <title>101 Dothideomycetes genomes: a test case for predicting lifestyles and emergence of pathogens.</title>
        <authorList>
            <person name="Haridas S."/>
            <person name="Albert R."/>
            <person name="Binder M."/>
            <person name="Bloem J."/>
            <person name="Labutti K."/>
            <person name="Salamov A."/>
            <person name="Andreopoulos B."/>
            <person name="Baker S."/>
            <person name="Barry K."/>
            <person name="Bills G."/>
            <person name="Bluhm B."/>
            <person name="Cannon C."/>
            <person name="Castanera R."/>
            <person name="Culley D."/>
            <person name="Daum C."/>
            <person name="Ezra D."/>
            <person name="Gonzalez J."/>
            <person name="Henrissat B."/>
            <person name="Kuo A."/>
            <person name="Liang C."/>
            <person name="Lipzen A."/>
            <person name="Lutzoni F."/>
            <person name="Magnuson J."/>
            <person name="Mondo S."/>
            <person name="Nolan M."/>
            <person name="Ohm R."/>
            <person name="Pangilinan J."/>
            <person name="Park H.-J."/>
            <person name="Ramirez L."/>
            <person name="Alfaro M."/>
            <person name="Sun H."/>
            <person name="Tritt A."/>
            <person name="Yoshinaga Y."/>
            <person name="Zwiers L.-H."/>
            <person name="Turgeon B."/>
            <person name="Goodwin S."/>
            <person name="Spatafora J."/>
            <person name="Crous P."/>
            <person name="Grigoriev I."/>
        </authorList>
    </citation>
    <scope>NUCLEOTIDE SEQUENCE</scope>
    <source>
        <strain evidence="1">ATCC 200398</strain>
    </source>
</reference>
<organism evidence="1 2">
    <name type="scientific">Lindgomyces ingoldianus</name>
    <dbReference type="NCBI Taxonomy" id="673940"/>
    <lineage>
        <taxon>Eukaryota</taxon>
        <taxon>Fungi</taxon>
        <taxon>Dikarya</taxon>
        <taxon>Ascomycota</taxon>
        <taxon>Pezizomycotina</taxon>
        <taxon>Dothideomycetes</taxon>
        <taxon>Pleosporomycetidae</taxon>
        <taxon>Pleosporales</taxon>
        <taxon>Lindgomycetaceae</taxon>
        <taxon>Lindgomyces</taxon>
    </lineage>
</organism>
<dbReference type="Proteomes" id="UP000799755">
    <property type="component" value="Unassembled WGS sequence"/>
</dbReference>
<name>A0ACB6QU55_9PLEO</name>
<evidence type="ECO:0000313" key="2">
    <source>
        <dbReference type="Proteomes" id="UP000799755"/>
    </source>
</evidence>
<comment type="caution">
    <text evidence="1">The sequence shown here is derived from an EMBL/GenBank/DDBJ whole genome shotgun (WGS) entry which is preliminary data.</text>
</comment>
<sequence length="1118" mass="116245">MFRKIGPLFLLLAIGATAQNYDTTKTFYAAVPYTPTTGHFSTLSSNSPSSRTGTTTVLNTTIATKPLVTTITSEGLTIVQTIGSTTRYSTLSSGSNGMTSTAITIPLVATITSGGQIVVQTTGFSTIYSALSPTVGGAASTAVFTSPLVTTITSAGQTFVQTTGFSTIYSAISSNSTSSSSNSASSSVLTLATTSSTSSGAVTTSSAASPSTGSSISSNSVASFNGTTSSPPSPTTKSNTLGSISSKSSLSTGSSISSNSFASINGTTSSPSGPASNSNTLGSISSKSSLTTGSLSTLNISASSSNLVSLTEVVPSTGSTLSTTLSAASSPSVNSSSRSTTSFSTARTTVSSISSSSLTNTSTSSTFSSTASTGTRSSESLVSLTGISSTLSSTNISESLVSLTSTSSSLKTGVSKSVTSSANGVSSTVVPPPGQSSTAAPPPSPTTSYSDEEIDRYLTMTSWDNFLVTSTLTTDTAISASQTSNSDWKKNFWLKTLVNGQPTDLPVVHCGCICKNTCDNDDDDDDAAALWIIYFNVPKIPNLQISLPHLPDFHLGGCMKIKVPVINIEIPLRKCPPVSDNGKHGHKDPDDPKGNNEEPDPNDPNDPNDPKPSNTPSSKQESSKSSTTSSSSSSSCSGAVVTDRFTQIICPSESASNCQTAIQTSTRSGCSLTGTAKVTQSVSSCSGGVVTDFLTRISCPTGGATGTQCVTAVDTGTRSGCDLTGTASVTVTASGAACARQSWPTSFGPGVGYSAPGSKYGTYTPPAIFGSITMSFSSMTVSKSSGLTGATTGSPPTTLSTVTISNSSSSSRTQSSKTSPSTGTESNTQSTSSYTSKSSTTSASDTGKPSESSTVNPISSSTTPMPTPTQSLKCENNRNQYWVSPETMEKGITDFCDEASKAKGWDDGVGRLNHKRIERMYNKDTDDQVVLLISSTTDATDKATIQINKDDCISNMTKIFEECPTGQDIPGIDWRHGGEYVNGYLDWILVTDKLKYTPGICTFKVSEKMQTVGQEHHWWTKTSINDAADEVVTPMGEYDEIYFDNRDPNKVPGLYKELEIEAGYDTNGDEMFHFELGNYQFSSKFVAQNNDKVPRCEVGEWSETDGVHTRDTNCWVYC</sequence>
<protein>
    <submittedName>
        <fullName evidence="1">Uncharacterized protein</fullName>
    </submittedName>
</protein>